<evidence type="ECO:0000313" key="1">
    <source>
        <dbReference type="EMBL" id="KAF8902810.1"/>
    </source>
</evidence>
<accession>A0A9P5NQE2</accession>
<reference evidence="1" key="1">
    <citation type="submission" date="2020-11" db="EMBL/GenBank/DDBJ databases">
        <authorList>
            <consortium name="DOE Joint Genome Institute"/>
            <person name="Ahrendt S."/>
            <person name="Riley R."/>
            <person name="Andreopoulos W."/>
            <person name="LaButti K."/>
            <person name="Pangilinan J."/>
            <person name="Ruiz-duenas F.J."/>
            <person name="Barrasa J.M."/>
            <person name="Sanchez-Garcia M."/>
            <person name="Camarero S."/>
            <person name="Miyauchi S."/>
            <person name="Serrano A."/>
            <person name="Linde D."/>
            <person name="Babiker R."/>
            <person name="Drula E."/>
            <person name="Ayuso-Fernandez I."/>
            <person name="Pacheco R."/>
            <person name="Padilla G."/>
            <person name="Ferreira P."/>
            <person name="Barriuso J."/>
            <person name="Kellner H."/>
            <person name="Castanera R."/>
            <person name="Alfaro M."/>
            <person name="Ramirez L."/>
            <person name="Pisabarro A.G."/>
            <person name="Kuo A."/>
            <person name="Tritt A."/>
            <person name="Lipzen A."/>
            <person name="He G."/>
            <person name="Yan M."/>
            <person name="Ng V."/>
            <person name="Cullen D."/>
            <person name="Martin F."/>
            <person name="Rosso M.-N."/>
            <person name="Henrissat B."/>
            <person name="Hibbett D."/>
            <person name="Martinez A.T."/>
            <person name="Grigoriev I.V."/>
        </authorList>
    </citation>
    <scope>NUCLEOTIDE SEQUENCE</scope>
    <source>
        <strain evidence="1">AH 44721</strain>
    </source>
</reference>
<dbReference type="Proteomes" id="UP000724874">
    <property type="component" value="Unassembled WGS sequence"/>
</dbReference>
<sequence>MVIPLDMAVPSGQCLGKKAQRASENNNVIKLIGFPRFLPSRTTSYAPEVNDKPDLWYGDTLSELGCSIYAGGIDSDIEPYARTAEQSPNVAICVHGRTDSGFWEKLRQQSGYRKIVYYPTDNFSFVISRVWSSNITQTQQRTGKERKELHIRYLSVTKTLKCREYCVVSNFEQFS</sequence>
<evidence type="ECO:0000313" key="2">
    <source>
        <dbReference type="Proteomes" id="UP000724874"/>
    </source>
</evidence>
<dbReference type="AlphaFoldDB" id="A0A9P5NQE2"/>
<organism evidence="1 2">
    <name type="scientific">Gymnopilus junonius</name>
    <name type="common">Spectacular rustgill mushroom</name>
    <name type="synonym">Gymnopilus spectabilis subsp. junonius</name>
    <dbReference type="NCBI Taxonomy" id="109634"/>
    <lineage>
        <taxon>Eukaryota</taxon>
        <taxon>Fungi</taxon>
        <taxon>Dikarya</taxon>
        <taxon>Basidiomycota</taxon>
        <taxon>Agaricomycotina</taxon>
        <taxon>Agaricomycetes</taxon>
        <taxon>Agaricomycetidae</taxon>
        <taxon>Agaricales</taxon>
        <taxon>Agaricineae</taxon>
        <taxon>Hymenogastraceae</taxon>
        <taxon>Gymnopilus</taxon>
    </lineage>
</organism>
<protein>
    <submittedName>
        <fullName evidence="1">Uncharacterized protein</fullName>
    </submittedName>
</protein>
<comment type="caution">
    <text evidence="1">The sequence shown here is derived from an EMBL/GenBank/DDBJ whole genome shotgun (WGS) entry which is preliminary data.</text>
</comment>
<gene>
    <name evidence="1" type="ORF">CPB84DRAFT_1746532</name>
</gene>
<keyword evidence="2" id="KW-1185">Reference proteome</keyword>
<proteinExistence type="predicted"/>
<name>A0A9P5NQE2_GYMJU</name>
<dbReference type="EMBL" id="JADNYJ010000034">
    <property type="protein sequence ID" value="KAF8902810.1"/>
    <property type="molecule type" value="Genomic_DNA"/>
</dbReference>